<name>A0ABY5LYD5_9CYAN</name>
<dbReference type="Proteomes" id="UP001057561">
    <property type="component" value="Chromosome"/>
</dbReference>
<dbReference type="RefSeq" id="WP_257121255.1">
    <property type="nucleotide sequence ID" value="NZ_CP099464.1"/>
</dbReference>
<organism evidence="1 2">
    <name type="scientific">Dolichospermum heterosporum TAC447</name>
    <dbReference type="NCBI Taxonomy" id="747523"/>
    <lineage>
        <taxon>Bacteria</taxon>
        <taxon>Bacillati</taxon>
        <taxon>Cyanobacteriota</taxon>
        <taxon>Cyanophyceae</taxon>
        <taxon>Nostocales</taxon>
        <taxon>Aphanizomenonaceae</taxon>
        <taxon>Dolichospermum</taxon>
        <taxon>Dolichospermum heterosporum</taxon>
    </lineage>
</organism>
<keyword evidence="2" id="KW-1185">Reference proteome</keyword>
<evidence type="ECO:0000313" key="2">
    <source>
        <dbReference type="Proteomes" id="UP001057561"/>
    </source>
</evidence>
<gene>
    <name evidence="1" type="ORF">NG743_00430</name>
</gene>
<sequence length="246" mass="28568">MNYKQQMIQGLIDELSKIDVSKIDLIRSPKSEDLNRLLQKVSLLLKAHNMEYELNIWEESLKIMPSASPFDDNWLISRFKIPSDQKDFANEILSAFLNNLNSEDKPSDHLFPMEIVQDTRDYVFRIAKQVNICYTNGCYDACAVMLRRLIETLIIECYEKQGIEKNIKDSNNQYLNLDAMITKFTDEPKFNLSRNTINNLPKLKKIGDNSAHNRHFTASRNDIDKLAQEIRVILPELVNISGLKKK</sequence>
<proteinExistence type="predicted"/>
<accession>A0ABY5LYD5</accession>
<protein>
    <submittedName>
        <fullName evidence="1">DUF4145 domain-containing protein</fullName>
    </submittedName>
</protein>
<dbReference type="EMBL" id="CP099464">
    <property type="protein sequence ID" value="UUO15568.1"/>
    <property type="molecule type" value="Genomic_DNA"/>
</dbReference>
<reference evidence="1" key="1">
    <citation type="submission" date="2022-06" db="EMBL/GenBank/DDBJ databases">
        <title>Nostosin G and Spiroidesin B from the Cyanobacterium Dolichospermum sp. NIES-1697.</title>
        <authorList>
            <person name="Phan C.-S."/>
            <person name="Mehjabin J.J."/>
            <person name="Anas A.R.J."/>
            <person name="Hayasaka M."/>
            <person name="Onoki R."/>
            <person name="Wang J."/>
            <person name="Umezawa T."/>
            <person name="Washio K."/>
            <person name="Morikawa M."/>
            <person name="Okino T."/>
        </authorList>
    </citation>
    <scope>NUCLEOTIDE SEQUENCE</scope>
    <source>
        <strain evidence="1">NIES-1697</strain>
    </source>
</reference>
<evidence type="ECO:0000313" key="1">
    <source>
        <dbReference type="EMBL" id="UUO15568.1"/>
    </source>
</evidence>